<keyword evidence="13" id="KW-0282">Flagellum</keyword>
<reference evidence="13 14" key="1">
    <citation type="submission" date="2017-06" db="EMBL/GenBank/DDBJ databases">
        <title>Novel microbial phyla capable of carbon fixation and sulfur reduction in deep-sea sediments.</title>
        <authorList>
            <person name="Huang J."/>
            <person name="Baker B."/>
            <person name="Wang Y."/>
        </authorList>
    </citation>
    <scope>NUCLEOTIDE SEQUENCE [LARGE SCALE GENOMIC DNA]</scope>
    <source>
        <strain evidence="13">B3_LCP</strain>
    </source>
</reference>
<dbReference type="NCBIfam" id="TIGR02473">
    <property type="entry name" value="flagell_FliJ"/>
    <property type="match status" value="1"/>
</dbReference>
<name>A0A532V4X6_UNCL8</name>
<dbReference type="GO" id="GO:0009288">
    <property type="term" value="C:bacterial-type flagellum"/>
    <property type="evidence" value="ECO:0007669"/>
    <property type="project" value="InterPro"/>
</dbReference>
<dbReference type="AlphaFoldDB" id="A0A532V4X6"/>
<evidence type="ECO:0000313" key="14">
    <source>
        <dbReference type="Proteomes" id="UP000319619"/>
    </source>
</evidence>
<dbReference type="GO" id="GO:0006935">
    <property type="term" value="P:chemotaxis"/>
    <property type="evidence" value="ECO:0007669"/>
    <property type="project" value="UniProtKB-KW"/>
</dbReference>
<keyword evidence="4" id="KW-0813">Transport</keyword>
<dbReference type="Proteomes" id="UP000319619">
    <property type="component" value="Unassembled WGS sequence"/>
</dbReference>
<dbReference type="GO" id="GO:0071973">
    <property type="term" value="P:bacterial-type flagellum-dependent cell motility"/>
    <property type="evidence" value="ECO:0007669"/>
    <property type="project" value="InterPro"/>
</dbReference>
<evidence type="ECO:0000256" key="2">
    <source>
        <dbReference type="ARBA" id="ARBA00010004"/>
    </source>
</evidence>
<protein>
    <recommendedName>
        <fullName evidence="3">Flagellar FliJ protein</fullName>
    </recommendedName>
</protein>
<evidence type="ECO:0000256" key="12">
    <source>
        <dbReference type="SAM" id="MobiDB-lite"/>
    </source>
</evidence>
<keyword evidence="11" id="KW-0175">Coiled coil</keyword>
<sequence length="159" mass="18828">MKKFIFRLQRVAEIRKKKEKECQRDFALSMDELNRQEELLSHEEGESEKSHQGLHRALEKGHSAGELTTLDGWRTRKLKMLDDQIERTEKQRQEVEVKRKGLLQATKEKKILEKLKERRKAEHQISVQREERLFLDELGCRSKSSPETPHIETVNVGKD</sequence>
<accession>A0A532V4X6</accession>
<dbReference type="InterPro" id="IPR053716">
    <property type="entry name" value="Flag_assembly_chemotaxis_eff"/>
</dbReference>
<evidence type="ECO:0000256" key="7">
    <source>
        <dbReference type="ARBA" id="ARBA00022795"/>
    </source>
</evidence>
<keyword evidence="5" id="KW-1003">Cell membrane</keyword>
<evidence type="ECO:0000256" key="1">
    <source>
        <dbReference type="ARBA" id="ARBA00004413"/>
    </source>
</evidence>
<dbReference type="Gene3D" id="1.10.287.1700">
    <property type="match status" value="1"/>
</dbReference>
<dbReference type="GO" id="GO:0015031">
    <property type="term" value="P:protein transport"/>
    <property type="evidence" value="ECO:0007669"/>
    <property type="project" value="UniProtKB-KW"/>
</dbReference>
<evidence type="ECO:0000313" key="13">
    <source>
        <dbReference type="EMBL" id="TKJ42228.1"/>
    </source>
</evidence>
<dbReference type="GO" id="GO:0005886">
    <property type="term" value="C:plasma membrane"/>
    <property type="evidence" value="ECO:0007669"/>
    <property type="project" value="UniProtKB-SubCell"/>
</dbReference>
<keyword evidence="9" id="KW-0472">Membrane</keyword>
<dbReference type="Pfam" id="PF02050">
    <property type="entry name" value="FliJ"/>
    <property type="match status" value="1"/>
</dbReference>
<comment type="similarity">
    <text evidence="2">Belongs to the FliJ family.</text>
</comment>
<keyword evidence="10" id="KW-1006">Bacterial flagellum protein export</keyword>
<keyword evidence="8" id="KW-0653">Protein transport</keyword>
<proteinExistence type="inferred from homology"/>
<dbReference type="InterPro" id="IPR012823">
    <property type="entry name" value="Flagell_FliJ"/>
</dbReference>
<gene>
    <name evidence="13" type="primary">fliJ</name>
    <name evidence="13" type="ORF">CEE37_00700</name>
</gene>
<keyword evidence="13" id="KW-0966">Cell projection</keyword>
<dbReference type="EMBL" id="NJBN01000001">
    <property type="protein sequence ID" value="TKJ42228.1"/>
    <property type="molecule type" value="Genomic_DNA"/>
</dbReference>
<evidence type="ECO:0000256" key="10">
    <source>
        <dbReference type="ARBA" id="ARBA00023225"/>
    </source>
</evidence>
<keyword evidence="13" id="KW-0969">Cilium</keyword>
<evidence type="ECO:0000256" key="11">
    <source>
        <dbReference type="SAM" id="Coils"/>
    </source>
</evidence>
<feature type="region of interest" description="Disordered" evidence="12">
    <location>
        <begin position="37"/>
        <end position="62"/>
    </location>
</feature>
<evidence type="ECO:0000256" key="6">
    <source>
        <dbReference type="ARBA" id="ARBA00022500"/>
    </source>
</evidence>
<comment type="subcellular location">
    <subcellularLocation>
        <location evidence="1">Cell membrane</location>
        <topology evidence="1">Peripheral membrane protein</topology>
        <orientation evidence="1">Cytoplasmic side</orientation>
    </subcellularLocation>
</comment>
<evidence type="ECO:0000256" key="3">
    <source>
        <dbReference type="ARBA" id="ARBA00020392"/>
    </source>
</evidence>
<feature type="coiled-coil region" evidence="11">
    <location>
        <begin position="78"/>
        <end position="122"/>
    </location>
</feature>
<evidence type="ECO:0000256" key="5">
    <source>
        <dbReference type="ARBA" id="ARBA00022475"/>
    </source>
</evidence>
<evidence type="ECO:0000256" key="9">
    <source>
        <dbReference type="ARBA" id="ARBA00023136"/>
    </source>
</evidence>
<keyword evidence="6" id="KW-0145">Chemotaxis</keyword>
<evidence type="ECO:0000256" key="8">
    <source>
        <dbReference type="ARBA" id="ARBA00022927"/>
    </source>
</evidence>
<organism evidence="13 14">
    <name type="scientific">candidate division LCP-89 bacterium B3_LCP</name>
    <dbReference type="NCBI Taxonomy" id="2012998"/>
    <lineage>
        <taxon>Bacteria</taxon>
        <taxon>Pseudomonadati</taxon>
        <taxon>Bacteria division LCP-89</taxon>
    </lineage>
</organism>
<comment type="caution">
    <text evidence="13">The sequence shown here is derived from an EMBL/GenBank/DDBJ whole genome shotgun (WGS) entry which is preliminary data.</text>
</comment>
<dbReference type="GO" id="GO:0044781">
    <property type="term" value="P:bacterial-type flagellum organization"/>
    <property type="evidence" value="ECO:0007669"/>
    <property type="project" value="UniProtKB-KW"/>
</dbReference>
<keyword evidence="7" id="KW-1005">Bacterial flagellum biogenesis</keyword>
<evidence type="ECO:0000256" key="4">
    <source>
        <dbReference type="ARBA" id="ARBA00022448"/>
    </source>
</evidence>